<dbReference type="AlphaFoldDB" id="A0A8J5W519"/>
<accession>A0A8J5W519</accession>
<evidence type="ECO:0000313" key="3">
    <source>
        <dbReference type="Proteomes" id="UP000729402"/>
    </source>
</evidence>
<comment type="caution">
    <text evidence="2">The sequence shown here is derived from an EMBL/GenBank/DDBJ whole genome shotgun (WGS) entry which is preliminary data.</text>
</comment>
<reference evidence="2" key="1">
    <citation type="journal article" date="2021" name="bioRxiv">
        <title>Whole Genome Assembly and Annotation of Northern Wild Rice, Zizania palustris L., Supports a Whole Genome Duplication in the Zizania Genus.</title>
        <authorList>
            <person name="Haas M."/>
            <person name="Kono T."/>
            <person name="Macchietto M."/>
            <person name="Millas R."/>
            <person name="McGilp L."/>
            <person name="Shao M."/>
            <person name="Duquette J."/>
            <person name="Hirsch C.N."/>
            <person name="Kimball J."/>
        </authorList>
    </citation>
    <scope>NUCLEOTIDE SEQUENCE</scope>
    <source>
        <tissue evidence="2">Fresh leaf tissue</tissue>
    </source>
</reference>
<organism evidence="2 3">
    <name type="scientific">Zizania palustris</name>
    <name type="common">Northern wild rice</name>
    <dbReference type="NCBI Taxonomy" id="103762"/>
    <lineage>
        <taxon>Eukaryota</taxon>
        <taxon>Viridiplantae</taxon>
        <taxon>Streptophyta</taxon>
        <taxon>Embryophyta</taxon>
        <taxon>Tracheophyta</taxon>
        <taxon>Spermatophyta</taxon>
        <taxon>Magnoliopsida</taxon>
        <taxon>Liliopsida</taxon>
        <taxon>Poales</taxon>
        <taxon>Poaceae</taxon>
        <taxon>BOP clade</taxon>
        <taxon>Oryzoideae</taxon>
        <taxon>Oryzeae</taxon>
        <taxon>Zizaniinae</taxon>
        <taxon>Zizania</taxon>
    </lineage>
</organism>
<sequence length="152" mass="16406">MPPPLISSIPLRCPLAETSSAHPVVVEASFVFPSSPRPPLSSLRRRDLLCRPFVAEYCSAALSSIPLRHPIAETSSARPVVDEASSVVPSSPRPPLPSRHHQGLLYRPVTDPAPSPLSPISLRRPSSSRVLFRCPLANLAAGIECFYGTMHV</sequence>
<dbReference type="EMBL" id="JAAALK010000283">
    <property type="protein sequence ID" value="KAG8077104.1"/>
    <property type="molecule type" value="Genomic_DNA"/>
</dbReference>
<evidence type="ECO:0000256" key="1">
    <source>
        <dbReference type="SAM" id="MobiDB-lite"/>
    </source>
</evidence>
<name>A0A8J5W519_ZIZPA</name>
<proteinExistence type="predicted"/>
<reference evidence="2" key="2">
    <citation type="submission" date="2021-02" db="EMBL/GenBank/DDBJ databases">
        <authorList>
            <person name="Kimball J.A."/>
            <person name="Haas M.W."/>
            <person name="Macchietto M."/>
            <person name="Kono T."/>
            <person name="Duquette J."/>
            <person name="Shao M."/>
        </authorList>
    </citation>
    <scope>NUCLEOTIDE SEQUENCE</scope>
    <source>
        <tissue evidence="2">Fresh leaf tissue</tissue>
    </source>
</reference>
<evidence type="ECO:0000313" key="2">
    <source>
        <dbReference type="EMBL" id="KAG8077104.1"/>
    </source>
</evidence>
<keyword evidence="3" id="KW-1185">Reference proteome</keyword>
<gene>
    <name evidence="2" type="ORF">GUJ93_ZPchr0006g46250</name>
</gene>
<feature type="region of interest" description="Disordered" evidence="1">
    <location>
        <begin position="76"/>
        <end position="100"/>
    </location>
</feature>
<dbReference type="Proteomes" id="UP000729402">
    <property type="component" value="Unassembled WGS sequence"/>
</dbReference>
<protein>
    <submittedName>
        <fullName evidence="2">Uncharacterized protein</fullName>
    </submittedName>
</protein>